<accession>A0A4Z1GCF6</accession>
<sequence>MSRIMDRMSSNTLSGPHIDIKGLKSALISIPQEIRDMIDSCLLVNPVLGQATSVSSETTYGSTQKYDLDIAILYVYCSNSPGDWSFTDGVFDDGCLEDEEDQVNGILEPYIINLCPLTRYTNCERKKHQDKPLFRNTPEIERVKTWNILLNYFNKNICWNTQLSSNAFAELCVTVYACPGICLNISILPINFQNLQTRTEYGPFELEGGLNNNLLPLKMMRNIKKLVIKGAELPVIPDYCYRRDIGRRLPPVDLSAPDLPSPELISEYVKLTSGVTPIIECVGLVGERLKEYFWIFHRAEFVVIERAFPGLRRSIRVHDLLICPPKVVNSGLVIQEGEQSFLDCGELVEIIGAVKDSSLEHTETAEDVLLLKQY</sequence>
<reference evidence="1 2" key="1">
    <citation type="submission" date="2017-12" db="EMBL/GenBank/DDBJ databases">
        <title>Comparative genomics of Botrytis spp.</title>
        <authorList>
            <person name="Valero-Jimenez C.A."/>
            <person name="Tapia P."/>
            <person name="Veloso J."/>
            <person name="Silva-Moreno E."/>
            <person name="Staats M."/>
            <person name="Valdes J.H."/>
            <person name="Van Kan J.A.L."/>
        </authorList>
    </citation>
    <scope>NUCLEOTIDE SEQUENCE [LARGE SCALE GENOMIC DNA]</scope>
    <source>
        <strain evidence="1 2">Bh0001</strain>
    </source>
</reference>
<dbReference type="EMBL" id="PQXK01000381">
    <property type="protein sequence ID" value="TGO31911.1"/>
    <property type="molecule type" value="Genomic_DNA"/>
</dbReference>
<dbReference type="AlphaFoldDB" id="A0A4Z1GCF6"/>
<organism evidence="1 2">
    <name type="scientific">Botrytis hyacinthi</name>
    <dbReference type="NCBI Taxonomy" id="278943"/>
    <lineage>
        <taxon>Eukaryota</taxon>
        <taxon>Fungi</taxon>
        <taxon>Dikarya</taxon>
        <taxon>Ascomycota</taxon>
        <taxon>Pezizomycotina</taxon>
        <taxon>Leotiomycetes</taxon>
        <taxon>Helotiales</taxon>
        <taxon>Sclerotiniaceae</taxon>
        <taxon>Botrytis</taxon>
    </lineage>
</organism>
<protein>
    <submittedName>
        <fullName evidence="1">Uncharacterized protein</fullName>
    </submittedName>
</protein>
<evidence type="ECO:0000313" key="2">
    <source>
        <dbReference type="Proteomes" id="UP000297814"/>
    </source>
</evidence>
<comment type="caution">
    <text evidence="1">The sequence shown here is derived from an EMBL/GenBank/DDBJ whole genome shotgun (WGS) entry which is preliminary data.</text>
</comment>
<name>A0A4Z1GCF6_9HELO</name>
<dbReference type="Proteomes" id="UP000297814">
    <property type="component" value="Unassembled WGS sequence"/>
</dbReference>
<proteinExistence type="predicted"/>
<gene>
    <name evidence="1" type="ORF">BHYA_0382g00040</name>
</gene>
<evidence type="ECO:0000313" key="1">
    <source>
        <dbReference type="EMBL" id="TGO31911.1"/>
    </source>
</evidence>
<keyword evidence="2" id="KW-1185">Reference proteome</keyword>